<dbReference type="Pfam" id="PF10982">
    <property type="entry name" value="DUF2789"/>
    <property type="match status" value="1"/>
</dbReference>
<comment type="caution">
    <text evidence="1">The sequence shown here is derived from an EMBL/GenBank/DDBJ whole genome shotgun (WGS) entry which is preliminary data.</text>
</comment>
<sequence>MNSNYHRFSELFLQLGLPSDINEIQRFLDNHSQRPQALSQRF</sequence>
<dbReference type="RefSeq" id="WP_108401621.1">
    <property type="nucleotide sequence ID" value="NZ_NESP01000001.1"/>
</dbReference>
<dbReference type="Gene3D" id="1.10.10.1130">
    <property type="entry name" value="Uncharacterised protein PF10982, DUF2789"/>
    <property type="match status" value="1"/>
</dbReference>
<evidence type="ECO:0000313" key="1">
    <source>
        <dbReference type="EMBL" id="PUE58560.1"/>
    </source>
</evidence>
<gene>
    <name evidence="1" type="ORF">B9Z44_02475</name>
</gene>
<dbReference type="EMBL" id="NESP01000001">
    <property type="protein sequence ID" value="PUE58560.1"/>
    <property type="molecule type" value="Genomic_DNA"/>
</dbReference>
<accession>A0A315EKY0</accession>
<dbReference type="InterPro" id="IPR021250">
    <property type="entry name" value="DUF2789"/>
</dbReference>
<organism evidence="1 2">
    <name type="scientific">Limnohabitans curvus</name>
    <dbReference type="NCBI Taxonomy" id="323423"/>
    <lineage>
        <taxon>Bacteria</taxon>
        <taxon>Pseudomonadati</taxon>
        <taxon>Pseudomonadota</taxon>
        <taxon>Betaproteobacteria</taxon>
        <taxon>Burkholderiales</taxon>
        <taxon>Comamonadaceae</taxon>
        <taxon>Limnohabitans</taxon>
    </lineage>
</organism>
<dbReference type="AlphaFoldDB" id="A0A315EKY0"/>
<evidence type="ECO:0000313" key="2">
    <source>
        <dbReference type="Proteomes" id="UP000251341"/>
    </source>
</evidence>
<reference evidence="1 2" key="1">
    <citation type="submission" date="2017-04" db="EMBL/GenBank/DDBJ databases">
        <title>Unexpected and diverse lifestyles within the genus Limnohabitans.</title>
        <authorList>
            <person name="Kasalicky V."/>
            <person name="Mehrshad M."/>
            <person name="Andrei S.-A."/>
            <person name="Salcher M."/>
            <person name="Kratochvilova H."/>
            <person name="Simek K."/>
            <person name="Ghai R."/>
        </authorList>
    </citation>
    <scope>NUCLEOTIDE SEQUENCE [LARGE SCALE GENOMIC DNA]</scope>
    <source>
        <strain evidence="1 2">MWH-C5</strain>
    </source>
</reference>
<dbReference type="Proteomes" id="UP000251341">
    <property type="component" value="Unassembled WGS sequence"/>
</dbReference>
<evidence type="ECO:0008006" key="3">
    <source>
        <dbReference type="Google" id="ProtNLM"/>
    </source>
</evidence>
<keyword evidence="2" id="KW-1185">Reference proteome</keyword>
<protein>
    <recommendedName>
        <fullName evidence="3">DUF2789 domain-containing protein</fullName>
    </recommendedName>
</protein>
<name>A0A315EKY0_9BURK</name>
<proteinExistence type="predicted"/>
<dbReference type="InterPro" id="IPR038086">
    <property type="entry name" value="DUF2789_sf"/>
</dbReference>